<proteinExistence type="predicted"/>
<dbReference type="Proteomes" id="UP000772618">
    <property type="component" value="Unassembled WGS sequence"/>
</dbReference>
<keyword evidence="1" id="KW-0732">Signal</keyword>
<protein>
    <submittedName>
        <fullName evidence="2">Conjugative transposon protein TraN</fullName>
    </submittedName>
</protein>
<dbReference type="NCBIfam" id="TIGR03780">
    <property type="entry name" value="Bac_Flav_CT_N"/>
    <property type="match status" value="1"/>
</dbReference>
<feature type="chain" id="PRO_5047487806" evidence="1">
    <location>
        <begin position="24"/>
        <end position="274"/>
    </location>
</feature>
<gene>
    <name evidence="2" type="primary">traN</name>
    <name evidence="2" type="ORF">KK060_19805</name>
</gene>
<accession>A0ABS5VW37</accession>
<comment type="caution">
    <text evidence="2">The sequence shown here is derived from an EMBL/GenBank/DDBJ whole genome shotgun (WGS) entry which is preliminary data.</text>
</comment>
<sequence>MKSFKNITGLAIAIALAPFSMSAQNVYVNQLEITENKTTSILFPHPIEAIDLGSPNVLAQRVPGTENVLQIKADTSAFDETNITVITSGGSLHQFNVRYEPYPATCYFIINKSGVLETVQSVIFNETNPVSVFERAYKAIRPQNGKVSKEKVGKVKAVLQGIYVKDNNLFFSVSVQNNSNIAYDIESVAFVVKDRKQAKRTAVQENVIVPIHASSAPKTIRGESSIHVIYTLEKFTLPTTKQLQIVLTERNGGRHITLKVDSSDINNSQSVNIK</sequence>
<dbReference type="InterPro" id="IPR022298">
    <property type="entry name" value="Conjug_transposon_TraN"/>
</dbReference>
<evidence type="ECO:0000313" key="2">
    <source>
        <dbReference type="EMBL" id="MBT1705546.1"/>
    </source>
</evidence>
<name>A0ABS5VW37_9BACT</name>
<feature type="signal peptide" evidence="1">
    <location>
        <begin position="1"/>
        <end position="23"/>
    </location>
</feature>
<organism evidence="2 3">
    <name type="scientific">Chryseosolibacter indicus</name>
    <dbReference type="NCBI Taxonomy" id="2782351"/>
    <lineage>
        <taxon>Bacteria</taxon>
        <taxon>Pseudomonadati</taxon>
        <taxon>Bacteroidota</taxon>
        <taxon>Cytophagia</taxon>
        <taxon>Cytophagales</taxon>
        <taxon>Chryseotaleaceae</taxon>
        <taxon>Chryseosolibacter</taxon>
    </lineage>
</organism>
<keyword evidence="3" id="KW-1185">Reference proteome</keyword>
<evidence type="ECO:0000256" key="1">
    <source>
        <dbReference type="SAM" id="SignalP"/>
    </source>
</evidence>
<dbReference type="EMBL" id="JAHESD010000059">
    <property type="protein sequence ID" value="MBT1705546.1"/>
    <property type="molecule type" value="Genomic_DNA"/>
</dbReference>
<dbReference type="Pfam" id="PF13595">
    <property type="entry name" value="DUF4138"/>
    <property type="match status" value="1"/>
</dbReference>
<dbReference type="RefSeq" id="WP_254155491.1">
    <property type="nucleotide sequence ID" value="NZ_JAHESD010000059.1"/>
</dbReference>
<evidence type="ECO:0000313" key="3">
    <source>
        <dbReference type="Proteomes" id="UP000772618"/>
    </source>
</evidence>
<reference evidence="2 3" key="1">
    <citation type="submission" date="2021-05" db="EMBL/GenBank/DDBJ databases">
        <title>A Polyphasic approach of four new species of the genus Ohtaekwangia: Ohtaekwangia histidinii sp. nov., Ohtaekwangia cretensis sp. nov., Ohtaekwangia indiensis sp. nov., Ohtaekwangia reichenbachii sp. nov. from diverse environment.</title>
        <authorList>
            <person name="Octaviana S."/>
        </authorList>
    </citation>
    <scope>NUCLEOTIDE SEQUENCE [LARGE SCALE GENOMIC DNA]</scope>
    <source>
        <strain evidence="2 3">PWU20</strain>
    </source>
</reference>